<gene>
    <name evidence="2" type="ORF">LDAN0321_LOCUS19774</name>
</gene>
<proteinExistence type="predicted"/>
<reference evidence="2" key="1">
    <citation type="submission" date="2021-01" db="EMBL/GenBank/DDBJ databases">
        <authorList>
            <person name="Corre E."/>
            <person name="Pelletier E."/>
            <person name="Niang G."/>
            <person name="Scheremetjew M."/>
            <person name="Finn R."/>
            <person name="Kale V."/>
            <person name="Holt S."/>
            <person name="Cochrane G."/>
            <person name="Meng A."/>
            <person name="Brown T."/>
            <person name="Cohen L."/>
        </authorList>
    </citation>
    <scope>NUCLEOTIDE SEQUENCE</scope>
    <source>
        <strain evidence="2">B650</strain>
    </source>
</reference>
<accession>A0A7S2LM06</accession>
<dbReference type="AlphaFoldDB" id="A0A7S2LM06"/>
<protein>
    <submittedName>
        <fullName evidence="2">Uncharacterized protein</fullName>
    </submittedName>
</protein>
<dbReference type="EMBL" id="HBGY01031691">
    <property type="protein sequence ID" value="CAD9610430.1"/>
    <property type="molecule type" value="Transcribed_RNA"/>
</dbReference>
<evidence type="ECO:0000313" key="2">
    <source>
        <dbReference type="EMBL" id="CAD9610430.1"/>
    </source>
</evidence>
<organism evidence="2">
    <name type="scientific">Leptocylindrus danicus</name>
    <dbReference type="NCBI Taxonomy" id="163516"/>
    <lineage>
        <taxon>Eukaryota</taxon>
        <taxon>Sar</taxon>
        <taxon>Stramenopiles</taxon>
        <taxon>Ochrophyta</taxon>
        <taxon>Bacillariophyta</taxon>
        <taxon>Coscinodiscophyceae</taxon>
        <taxon>Chaetocerotophycidae</taxon>
        <taxon>Leptocylindrales</taxon>
        <taxon>Leptocylindraceae</taxon>
        <taxon>Leptocylindrus</taxon>
    </lineage>
</organism>
<sequence>MYVSDSANIDSGEHDDEHDDDEYGVFNEEEECLREFMLEWKEGMEIHHISRLRTSGSGPELSFEEARTLWPWTPTFGDLSWEMDQGDELRTGEYRSHVWSPYAIPRALDLFHGYHRRARYSSMEFKTYWKYHLVDFEDVDTIAKKLDLDSCFKDEVYYESLCSNYFEDEELRMDVIDAKNLTIKTVRKLRRFLYGTNRSGVICDHHDFLRLLFASMGTIDTGCDPKGGWLGYEWVPDREARQEFMKEQIPIFRGKFDPEGDPGESEGDYYECSVTWLAYYIAKAADDLDPITVRYKPPRKEDAPGWYEGYEDEHGSGADQAALIEMYSNLLRRGQRQG</sequence>
<evidence type="ECO:0000256" key="1">
    <source>
        <dbReference type="SAM" id="MobiDB-lite"/>
    </source>
</evidence>
<feature type="region of interest" description="Disordered" evidence="1">
    <location>
        <begin position="1"/>
        <end position="21"/>
    </location>
</feature>
<name>A0A7S2LM06_9STRA</name>